<gene>
    <name evidence="12" type="ORF">K431DRAFT_8051</name>
</gene>
<dbReference type="EMBL" id="MU003774">
    <property type="protein sequence ID" value="KAF2723798.1"/>
    <property type="molecule type" value="Genomic_DNA"/>
</dbReference>
<comment type="similarity">
    <text evidence="8">Belongs to the archaeal rpoM/eukaryotic RPA12/RPB9/RPC11 RNA polymerase family.</text>
</comment>
<keyword evidence="7 8" id="KW-0539">Nucleus</keyword>
<evidence type="ECO:0000256" key="1">
    <source>
        <dbReference type="ARBA" id="ARBA00004604"/>
    </source>
</evidence>
<keyword evidence="5 9" id="KW-0862">Zinc</keyword>
<keyword evidence="6 8" id="KW-0804">Transcription</keyword>
<feature type="binding site" evidence="9">
    <location>
        <position position="29"/>
    </location>
    <ligand>
        <name>Zn(2+)</name>
        <dbReference type="ChEBI" id="CHEBI:29105"/>
        <label>1</label>
    </ligand>
</feature>
<reference evidence="12" key="1">
    <citation type="journal article" date="2020" name="Stud. Mycol.">
        <title>101 Dothideomycetes genomes: a test case for predicting lifestyles and emergence of pathogens.</title>
        <authorList>
            <person name="Haridas S."/>
            <person name="Albert R."/>
            <person name="Binder M."/>
            <person name="Bloem J."/>
            <person name="Labutti K."/>
            <person name="Salamov A."/>
            <person name="Andreopoulos B."/>
            <person name="Baker S."/>
            <person name="Barry K."/>
            <person name="Bills G."/>
            <person name="Bluhm B."/>
            <person name="Cannon C."/>
            <person name="Castanera R."/>
            <person name="Culley D."/>
            <person name="Daum C."/>
            <person name="Ezra D."/>
            <person name="Gonzalez J."/>
            <person name="Henrissat B."/>
            <person name="Kuo A."/>
            <person name="Liang C."/>
            <person name="Lipzen A."/>
            <person name="Lutzoni F."/>
            <person name="Magnuson J."/>
            <person name="Mondo S."/>
            <person name="Nolan M."/>
            <person name="Ohm R."/>
            <person name="Pangilinan J."/>
            <person name="Park H.-J."/>
            <person name="Ramirez L."/>
            <person name="Alfaro M."/>
            <person name="Sun H."/>
            <person name="Tritt A."/>
            <person name="Yoshinaga Y."/>
            <person name="Zwiers L.-H."/>
            <person name="Turgeon B."/>
            <person name="Goodwin S."/>
            <person name="Spatafora J."/>
            <person name="Crous P."/>
            <person name="Grigoriev I."/>
        </authorList>
    </citation>
    <scope>NUCLEOTIDE SEQUENCE</scope>
    <source>
        <strain evidence="12">CBS 116435</strain>
    </source>
</reference>
<evidence type="ECO:0000256" key="10">
    <source>
        <dbReference type="PIRSR" id="PIRSR005586-2"/>
    </source>
</evidence>
<comment type="subcellular location">
    <subcellularLocation>
        <location evidence="1">Nucleus</location>
        <location evidence="1">Nucleolus</location>
    </subcellularLocation>
</comment>
<sequence length="125" mass="13860">MAAIGSLVFCTDCGNLLEPNPTRQSFIKCDVCGTQNRDTSKKKIVTLSKSSAFPSTLRTRLRSDVQEISESDRQAQDEGTSIQMACDKCGHPEMRYTSAQLRSADEGSTIFYNCPNCGYRFNTNN</sequence>
<feature type="binding site" evidence="9">
    <location>
        <position position="86"/>
    </location>
    <ligand>
        <name>Zn(2+)</name>
        <dbReference type="ChEBI" id="CHEBI:29105"/>
        <label>2</label>
    </ligand>
</feature>
<keyword evidence="3 9" id="KW-0479">Metal-binding</keyword>
<keyword evidence="4 10" id="KW-0863">Zinc-finger</keyword>
<comment type="function">
    <text evidence="8">DNA-dependent RNA polymerase catalyzes the transcription of DNA into RNA using the four ribonucleoside triphosphates as substrates.</text>
</comment>
<feature type="binding site" evidence="9">
    <location>
        <position position="117"/>
    </location>
    <ligand>
        <name>Zn(2+)</name>
        <dbReference type="ChEBI" id="CHEBI:29105"/>
        <label>2</label>
    </ligand>
</feature>
<proteinExistence type="inferred from homology"/>
<dbReference type="PIRSF" id="PIRSF005586">
    <property type="entry name" value="RNApol_RpoM"/>
    <property type="match status" value="1"/>
</dbReference>
<evidence type="ECO:0000256" key="6">
    <source>
        <dbReference type="ARBA" id="ARBA00023163"/>
    </source>
</evidence>
<evidence type="ECO:0000256" key="2">
    <source>
        <dbReference type="ARBA" id="ARBA00022478"/>
    </source>
</evidence>
<evidence type="ECO:0000256" key="7">
    <source>
        <dbReference type="ARBA" id="ARBA00023242"/>
    </source>
</evidence>
<comment type="caution">
    <text evidence="12">The sequence shown here is derived from an EMBL/GenBank/DDBJ whole genome shotgun (WGS) entry which is preliminary data.</text>
</comment>
<evidence type="ECO:0000256" key="5">
    <source>
        <dbReference type="ARBA" id="ARBA00022833"/>
    </source>
</evidence>
<accession>A0A9P4QAV0</accession>
<dbReference type="PANTHER" id="PTHR11239">
    <property type="entry name" value="DNA-DIRECTED RNA POLYMERASE"/>
    <property type="match status" value="1"/>
</dbReference>
<dbReference type="CDD" id="cd10507">
    <property type="entry name" value="Zn-ribbon_RPA12"/>
    <property type="match status" value="1"/>
</dbReference>
<dbReference type="GO" id="GO:0006363">
    <property type="term" value="P:termination of RNA polymerase I transcription"/>
    <property type="evidence" value="ECO:0007669"/>
    <property type="project" value="TreeGrafter"/>
</dbReference>
<evidence type="ECO:0000256" key="8">
    <source>
        <dbReference type="PIRNR" id="PIRNR005586"/>
    </source>
</evidence>
<feature type="zinc finger region" description="C4-type" evidence="10">
    <location>
        <begin position="10"/>
        <end position="32"/>
    </location>
</feature>
<dbReference type="GO" id="GO:0003676">
    <property type="term" value="F:nucleic acid binding"/>
    <property type="evidence" value="ECO:0007669"/>
    <property type="project" value="InterPro"/>
</dbReference>
<dbReference type="InterPro" id="IPR034004">
    <property type="entry name" value="Zn_ribbon_RPA12_C"/>
</dbReference>
<name>A0A9P4QAV0_9PEZI</name>
<dbReference type="InterPro" id="IPR019761">
    <property type="entry name" value="DNA-dir_RNA_pol-M_15_CS"/>
</dbReference>
<dbReference type="GO" id="GO:0003899">
    <property type="term" value="F:DNA-directed RNA polymerase activity"/>
    <property type="evidence" value="ECO:0007669"/>
    <property type="project" value="InterPro"/>
</dbReference>
<dbReference type="PROSITE" id="PS00466">
    <property type="entry name" value="ZF_TFIIS_1"/>
    <property type="match status" value="1"/>
</dbReference>
<dbReference type="GO" id="GO:0008270">
    <property type="term" value="F:zinc ion binding"/>
    <property type="evidence" value="ECO:0007669"/>
    <property type="project" value="UniProtKB-KW"/>
</dbReference>
<dbReference type="InterPro" id="IPR001222">
    <property type="entry name" value="Znf_TFIIS"/>
</dbReference>
<dbReference type="AlphaFoldDB" id="A0A9P4QAV0"/>
<dbReference type="SMART" id="SM00440">
    <property type="entry name" value="ZnF_C2C2"/>
    <property type="match status" value="1"/>
</dbReference>
<dbReference type="Pfam" id="PF01096">
    <property type="entry name" value="Zn_ribbon_TFIIS"/>
    <property type="match status" value="1"/>
</dbReference>
<evidence type="ECO:0000259" key="11">
    <source>
        <dbReference type="PROSITE" id="PS51133"/>
    </source>
</evidence>
<feature type="domain" description="TFIIS-type" evidence="11">
    <location>
        <begin position="82"/>
        <end position="122"/>
    </location>
</feature>
<dbReference type="GO" id="GO:0005736">
    <property type="term" value="C:RNA polymerase I complex"/>
    <property type="evidence" value="ECO:0007669"/>
    <property type="project" value="TreeGrafter"/>
</dbReference>
<feature type="binding site" evidence="9">
    <location>
        <position position="10"/>
    </location>
    <ligand>
        <name>Zn(2+)</name>
        <dbReference type="ChEBI" id="CHEBI:29105"/>
        <label>1</label>
    </ligand>
</feature>
<evidence type="ECO:0000313" key="12">
    <source>
        <dbReference type="EMBL" id="KAF2723798.1"/>
    </source>
</evidence>
<feature type="binding site" evidence="9">
    <location>
        <position position="114"/>
    </location>
    <ligand>
        <name>Zn(2+)</name>
        <dbReference type="ChEBI" id="CHEBI:29105"/>
        <label>2</label>
    </ligand>
</feature>
<dbReference type="InterPro" id="IPR012164">
    <property type="entry name" value="Rpa12/Rpb9/Rpc10/TFS"/>
</dbReference>
<keyword evidence="13" id="KW-1185">Reference proteome</keyword>
<evidence type="ECO:0000256" key="9">
    <source>
        <dbReference type="PIRSR" id="PIRSR005586-1"/>
    </source>
</evidence>
<feature type="binding site" evidence="9">
    <location>
        <position position="13"/>
    </location>
    <ligand>
        <name>Zn(2+)</name>
        <dbReference type="ChEBI" id="CHEBI:29105"/>
        <label>1</label>
    </ligand>
</feature>
<dbReference type="OrthoDB" id="10056816at2759"/>
<dbReference type="PANTHER" id="PTHR11239:SF14">
    <property type="entry name" value="DNA-DIRECTED RNA POLYMERASE I SUBUNIT RPA12"/>
    <property type="match status" value="1"/>
</dbReference>
<evidence type="ECO:0000256" key="4">
    <source>
        <dbReference type="ARBA" id="ARBA00022771"/>
    </source>
</evidence>
<dbReference type="PROSITE" id="PS01030">
    <property type="entry name" value="RNA_POL_M_15KD"/>
    <property type="match status" value="1"/>
</dbReference>
<protein>
    <recommendedName>
        <fullName evidence="8">DNA-directed RNA polymerase subunit</fullName>
    </recommendedName>
</protein>
<feature type="binding site" evidence="9">
    <location>
        <position position="32"/>
    </location>
    <ligand>
        <name>Zn(2+)</name>
        <dbReference type="ChEBI" id="CHEBI:29105"/>
        <label>1</label>
    </ligand>
</feature>
<evidence type="ECO:0000256" key="3">
    <source>
        <dbReference type="ARBA" id="ARBA00022723"/>
    </source>
</evidence>
<dbReference type="SUPFAM" id="SSF57783">
    <property type="entry name" value="Zinc beta-ribbon"/>
    <property type="match status" value="1"/>
</dbReference>
<evidence type="ECO:0000313" key="13">
    <source>
        <dbReference type="Proteomes" id="UP000799441"/>
    </source>
</evidence>
<dbReference type="Proteomes" id="UP000799441">
    <property type="component" value="Unassembled WGS sequence"/>
</dbReference>
<organism evidence="12 13">
    <name type="scientific">Polychaeton citri CBS 116435</name>
    <dbReference type="NCBI Taxonomy" id="1314669"/>
    <lineage>
        <taxon>Eukaryota</taxon>
        <taxon>Fungi</taxon>
        <taxon>Dikarya</taxon>
        <taxon>Ascomycota</taxon>
        <taxon>Pezizomycotina</taxon>
        <taxon>Dothideomycetes</taxon>
        <taxon>Dothideomycetidae</taxon>
        <taxon>Capnodiales</taxon>
        <taxon>Capnodiaceae</taxon>
        <taxon>Polychaeton</taxon>
    </lineage>
</organism>
<dbReference type="Gene3D" id="2.20.25.10">
    <property type="match status" value="1"/>
</dbReference>
<keyword evidence="2 8" id="KW-0240">DNA-directed RNA polymerase</keyword>
<dbReference type="PROSITE" id="PS51133">
    <property type="entry name" value="ZF_TFIIS_2"/>
    <property type="match status" value="1"/>
</dbReference>
<feature type="binding site" evidence="9">
    <location>
        <position position="89"/>
    </location>
    <ligand>
        <name>Zn(2+)</name>
        <dbReference type="ChEBI" id="CHEBI:29105"/>
        <label>2</label>
    </ligand>
</feature>